<accession>A0A6J4REF1</accession>
<keyword evidence="1" id="KW-0560">Oxidoreductase</keyword>
<name>A0A6J4REF1_9ACTN</name>
<evidence type="ECO:0000313" key="2">
    <source>
        <dbReference type="EMBL" id="CAA9471687.1"/>
    </source>
</evidence>
<dbReference type="Gene3D" id="3.20.20.30">
    <property type="entry name" value="Luciferase-like domain"/>
    <property type="match status" value="1"/>
</dbReference>
<protein>
    <submittedName>
        <fullName evidence="2">F420-dependent glucose-6-phosphate dehydrogenase</fullName>
    </submittedName>
</protein>
<dbReference type="AlphaFoldDB" id="A0A6J4REF1"/>
<organism evidence="2">
    <name type="scientific">uncultured Solirubrobacteraceae bacterium</name>
    <dbReference type="NCBI Taxonomy" id="1162706"/>
    <lineage>
        <taxon>Bacteria</taxon>
        <taxon>Bacillati</taxon>
        <taxon>Actinomycetota</taxon>
        <taxon>Thermoleophilia</taxon>
        <taxon>Solirubrobacterales</taxon>
        <taxon>Solirubrobacteraceae</taxon>
        <taxon>environmental samples</taxon>
    </lineage>
</organism>
<dbReference type="SUPFAM" id="SSF51679">
    <property type="entry name" value="Bacterial luciferase-like"/>
    <property type="match status" value="1"/>
</dbReference>
<feature type="non-terminal residue" evidence="2">
    <location>
        <position position="1"/>
    </location>
</feature>
<dbReference type="GO" id="GO:0016705">
    <property type="term" value="F:oxidoreductase activity, acting on paired donors, with incorporation or reduction of molecular oxygen"/>
    <property type="evidence" value="ECO:0007669"/>
    <property type="project" value="InterPro"/>
</dbReference>
<reference evidence="2" key="1">
    <citation type="submission" date="2020-02" db="EMBL/GenBank/DDBJ databases">
        <authorList>
            <person name="Meier V. D."/>
        </authorList>
    </citation>
    <scope>NUCLEOTIDE SEQUENCE</scope>
    <source>
        <strain evidence="2">AVDCRST_MAG13</strain>
    </source>
</reference>
<dbReference type="PANTHER" id="PTHR43244">
    <property type="match status" value="1"/>
</dbReference>
<dbReference type="InterPro" id="IPR050564">
    <property type="entry name" value="F420-G6PD/mer"/>
</dbReference>
<dbReference type="PANTHER" id="PTHR43244:SF1">
    <property type="entry name" value="5,10-METHYLENETETRAHYDROMETHANOPTERIN REDUCTASE"/>
    <property type="match status" value="1"/>
</dbReference>
<evidence type="ECO:0000256" key="1">
    <source>
        <dbReference type="ARBA" id="ARBA00023002"/>
    </source>
</evidence>
<dbReference type="InterPro" id="IPR036661">
    <property type="entry name" value="Luciferase-like_sf"/>
</dbReference>
<sequence length="114" mass="12844">GGEGKPMVLQVHVSWAPTDEEALRIAHDQWRNNIFDPPVPWDLETVEHFDLVGEKVRPEDLHGGVNISSDPARHVQWLQEAAELGFDEINLHFVGQDQAPFIHAFGEHVLPELA</sequence>
<gene>
    <name evidence="2" type="ORF">AVDCRST_MAG13-520</name>
</gene>
<dbReference type="EMBL" id="CADCVO010000078">
    <property type="protein sequence ID" value="CAA9471687.1"/>
    <property type="molecule type" value="Genomic_DNA"/>
</dbReference>
<proteinExistence type="predicted"/>